<name>A0A5K8A122_9BACT</name>
<dbReference type="AlphaFoldDB" id="A0A5K8A122"/>
<dbReference type="RefSeq" id="WP_231713998.1">
    <property type="nucleotide sequence ID" value="NZ_AP021876.1"/>
</dbReference>
<dbReference type="KEGG" id="dov:DSCO28_65860"/>
<sequence length="152" mass="17504">MNGCAVSQPTKIVRQTPTCHEAVSSGLIGLTDEEVNDLLDHARSDGNISACWVPLFTACLEQDRPISRDHLIFAVKTFNKKIERERFHRAICRYFIGISDDAAVYRSEDRQLLKAYCSYLIQSAENSQDIKLRDIKLICRNLDRDLYSRFFE</sequence>
<evidence type="ECO:0000313" key="1">
    <source>
        <dbReference type="EMBL" id="BBO86020.1"/>
    </source>
</evidence>
<accession>A0A5K8A122</accession>
<dbReference type="EMBL" id="AP021876">
    <property type="protein sequence ID" value="BBO86020.1"/>
    <property type="molecule type" value="Genomic_DNA"/>
</dbReference>
<organism evidence="1 2">
    <name type="scientific">Desulfosarcina ovata subsp. sediminis</name>
    <dbReference type="NCBI Taxonomy" id="885957"/>
    <lineage>
        <taxon>Bacteria</taxon>
        <taxon>Pseudomonadati</taxon>
        <taxon>Thermodesulfobacteriota</taxon>
        <taxon>Desulfobacteria</taxon>
        <taxon>Desulfobacterales</taxon>
        <taxon>Desulfosarcinaceae</taxon>
        <taxon>Desulfosarcina</taxon>
    </lineage>
</organism>
<proteinExistence type="predicted"/>
<gene>
    <name evidence="1" type="ORF">DSCO28_65860</name>
</gene>
<reference evidence="1 2" key="1">
    <citation type="submission" date="2019-11" db="EMBL/GenBank/DDBJ databases">
        <title>Comparative genomics of hydrocarbon-degrading Desulfosarcina strains.</title>
        <authorList>
            <person name="Watanabe M."/>
            <person name="Kojima H."/>
            <person name="Fukui M."/>
        </authorList>
    </citation>
    <scope>NUCLEOTIDE SEQUENCE [LARGE SCALE GENOMIC DNA]</scope>
    <source>
        <strain evidence="1 2">28bB2T</strain>
    </source>
</reference>
<dbReference type="Proteomes" id="UP000425960">
    <property type="component" value="Chromosome"/>
</dbReference>
<protein>
    <submittedName>
        <fullName evidence="1">Uncharacterized protein</fullName>
    </submittedName>
</protein>
<evidence type="ECO:0000313" key="2">
    <source>
        <dbReference type="Proteomes" id="UP000425960"/>
    </source>
</evidence>